<dbReference type="Proteomes" id="UP000609121">
    <property type="component" value="Unassembled WGS sequence"/>
</dbReference>
<evidence type="ECO:0000256" key="2">
    <source>
        <dbReference type="ARBA" id="ARBA00023002"/>
    </source>
</evidence>
<keyword evidence="1" id="KW-0500">Molybdenum</keyword>
<name>A0A8J6YYZ9_9RHOB</name>
<dbReference type="Gene3D" id="3.30.365.10">
    <property type="entry name" value="Aldehyde oxidase/xanthine dehydrogenase, molybdopterin binding domain"/>
    <property type="match status" value="4"/>
</dbReference>
<organism evidence="4 5">
    <name type="scientific">Mangrovicoccus algicola</name>
    <dbReference type="NCBI Taxonomy" id="2771008"/>
    <lineage>
        <taxon>Bacteria</taxon>
        <taxon>Pseudomonadati</taxon>
        <taxon>Pseudomonadota</taxon>
        <taxon>Alphaproteobacteria</taxon>
        <taxon>Rhodobacterales</taxon>
        <taxon>Paracoccaceae</taxon>
        <taxon>Mangrovicoccus</taxon>
    </lineage>
</organism>
<accession>A0A8J6YYZ9</accession>
<dbReference type="InterPro" id="IPR046867">
    <property type="entry name" value="AldOxase/xan_DH_MoCoBD2"/>
</dbReference>
<dbReference type="Pfam" id="PF01315">
    <property type="entry name" value="Ald_Xan_dh_C"/>
    <property type="match status" value="1"/>
</dbReference>
<dbReference type="InterPro" id="IPR000674">
    <property type="entry name" value="Ald_Oxase/Xan_DH_a/b"/>
</dbReference>
<dbReference type="InterPro" id="IPR037165">
    <property type="entry name" value="AldOxase/xan_DH_Mopterin-bd_sf"/>
</dbReference>
<evidence type="ECO:0000313" key="4">
    <source>
        <dbReference type="EMBL" id="MBE3640195.1"/>
    </source>
</evidence>
<dbReference type="EMBL" id="JACVXA010000077">
    <property type="protein sequence ID" value="MBE3640195.1"/>
    <property type="molecule type" value="Genomic_DNA"/>
</dbReference>
<protein>
    <submittedName>
        <fullName evidence="4">Xanthine dehydrogenase family protein</fullName>
    </submittedName>
</protein>
<dbReference type="Pfam" id="PF20256">
    <property type="entry name" value="MoCoBD_2"/>
    <property type="match status" value="1"/>
</dbReference>
<evidence type="ECO:0000256" key="1">
    <source>
        <dbReference type="ARBA" id="ARBA00022505"/>
    </source>
</evidence>
<dbReference type="PANTHER" id="PTHR11908:SF132">
    <property type="entry name" value="ALDEHYDE OXIDASE 1-RELATED"/>
    <property type="match status" value="1"/>
</dbReference>
<comment type="caution">
    <text evidence="4">The sequence shown here is derived from an EMBL/GenBank/DDBJ whole genome shotgun (WGS) entry which is preliminary data.</text>
</comment>
<reference evidence="4" key="1">
    <citation type="submission" date="2020-09" db="EMBL/GenBank/DDBJ databases">
        <title>A novel bacterium of genus Mangrovicoccus, isolated from South China Sea.</title>
        <authorList>
            <person name="Huang H."/>
            <person name="Mo K."/>
            <person name="Hu Y."/>
        </authorList>
    </citation>
    <scope>NUCLEOTIDE SEQUENCE</scope>
    <source>
        <strain evidence="4">HB182678</strain>
    </source>
</reference>
<sequence length="781" mass="83370">MTSAIGARAPRKEDARHLSGKARFVGDIKVAGTWEAAFVRSPLAHARLGAITKPPGMEAQVFTAEDMPDLAPIRCESTLPSYKVSDYPALARGKVRYVGECIAICIAPTRAEAEDLAEAVIVDLDPLPAVADIDTALAADAPRLHEDWEDNLFLTTRHDGDLSEAKARATVVIERSYETARQAMNPMEGKGVLAEWDHRADQLVVHTSTQVPHLIRTGLSECLGLDQAQVRVIAPDVGGGFGYKCVLQPEELSVAWVARKTGRPVRWTEDRREHLTAGVNTRQHRYRITAYADDDGRLLGLDADIWVDIGAYSVWPFTACLEAAQAGGNLPGPYDLGAYACRTYSVATNKPGFTPYRGVARPGVCFAMELTLDAIARAVGRDPLEVRCLNLVPGAAMPYTNVTGKFYDSGDYPAAARAAAQMIDAEGFAARKAAAAAEGRLIGLGYACFTEQSAHGTKVFAAWGLPLVPGYEQAMVKLTPSGTVEVRSGNHSFGQGLETTLAQVACEWLHLDLAQVRVTMGDTGLTPYSTGAYASRGMVMAGGAVSKASEELARRLRIHGAHLLQCDPAETEIREGAVWKGQASVGFAAIADAWYLHPDRLPEDVDTAGLEVTEGYKPDIDTGLFTYATHAAMVEVDPESGRTEILDYVIFEDCGRRVNPMILDGQSYGGAAQGIGSALFEEALYDAAGQPLTSTLADYILPGPAELPAFRLGHSETLSPYSRHGIKGVGEGAAIAPAGAIVNAINDALAPMGAELTRIPATPHRVLAAILDARAAREAAQ</sequence>
<dbReference type="RefSeq" id="WP_193185908.1">
    <property type="nucleotide sequence ID" value="NZ_JACVXA010000077.1"/>
</dbReference>
<dbReference type="AlphaFoldDB" id="A0A8J6YYZ9"/>
<keyword evidence="5" id="KW-1185">Reference proteome</keyword>
<evidence type="ECO:0000313" key="5">
    <source>
        <dbReference type="Proteomes" id="UP000609121"/>
    </source>
</evidence>
<dbReference type="SUPFAM" id="SSF56003">
    <property type="entry name" value="Molybdenum cofactor-binding domain"/>
    <property type="match status" value="1"/>
</dbReference>
<dbReference type="SUPFAM" id="SSF54665">
    <property type="entry name" value="CO dehydrogenase molybdoprotein N-domain-like"/>
    <property type="match status" value="1"/>
</dbReference>
<dbReference type="InterPro" id="IPR008274">
    <property type="entry name" value="AldOxase/xan_DH_MoCoBD1"/>
</dbReference>
<dbReference type="GO" id="GO:0005506">
    <property type="term" value="F:iron ion binding"/>
    <property type="evidence" value="ECO:0007669"/>
    <property type="project" value="InterPro"/>
</dbReference>
<dbReference type="GO" id="GO:0016491">
    <property type="term" value="F:oxidoreductase activity"/>
    <property type="evidence" value="ECO:0007669"/>
    <property type="project" value="UniProtKB-KW"/>
</dbReference>
<dbReference type="Gene3D" id="3.90.1170.50">
    <property type="entry name" value="Aldehyde oxidase/xanthine dehydrogenase, a/b hammerhead"/>
    <property type="match status" value="1"/>
</dbReference>
<dbReference type="Pfam" id="PF02738">
    <property type="entry name" value="MoCoBD_1"/>
    <property type="match status" value="1"/>
</dbReference>
<dbReference type="InterPro" id="IPR016208">
    <property type="entry name" value="Ald_Oxase/xanthine_DH-like"/>
</dbReference>
<proteinExistence type="predicted"/>
<feature type="domain" description="Aldehyde oxidase/xanthine dehydrogenase a/b hammerhead" evidence="3">
    <location>
        <begin position="19"/>
        <end position="128"/>
    </location>
</feature>
<dbReference type="SMART" id="SM01008">
    <property type="entry name" value="Ald_Xan_dh_C"/>
    <property type="match status" value="1"/>
</dbReference>
<keyword evidence="2" id="KW-0560">Oxidoreductase</keyword>
<gene>
    <name evidence="4" type="ORF">ICN82_18475</name>
</gene>
<dbReference type="PANTHER" id="PTHR11908">
    <property type="entry name" value="XANTHINE DEHYDROGENASE"/>
    <property type="match status" value="1"/>
</dbReference>
<dbReference type="InterPro" id="IPR036856">
    <property type="entry name" value="Ald_Oxase/Xan_DH_a/b_sf"/>
</dbReference>
<evidence type="ECO:0000259" key="3">
    <source>
        <dbReference type="SMART" id="SM01008"/>
    </source>
</evidence>